<name>A0A9P7R3Q0_9PEZI</name>
<protein>
    <submittedName>
        <fullName evidence="1">Uncharacterized protein</fullName>
    </submittedName>
</protein>
<evidence type="ECO:0000313" key="1">
    <source>
        <dbReference type="EMBL" id="KAG7047968.1"/>
    </source>
</evidence>
<feature type="non-terminal residue" evidence="1">
    <location>
        <position position="83"/>
    </location>
</feature>
<comment type="caution">
    <text evidence="1">The sequence shown here is derived from an EMBL/GenBank/DDBJ whole genome shotgun (WGS) entry which is preliminary data.</text>
</comment>
<proteinExistence type="predicted"/>
<sequence>FQGDHALAALLSVSWSPSRRWGERALLQASSLRSSYKYDDGISKRARLSGGWVRGTRGLAKPNRHPQPSLRTLLYPTGPTLPF</sequence>
<keyword evidence="2" id="KW-1185">Reference proteome</keyword>
<dbReference type="EMBL" id="JAESDN010000007">
    <property type="protein sequence ID" value="KAG7047968.1"/>
    <property type="molecule type" value="Genomic_DNA"/>
</dbReference>
<reference evidence="1" key="1">
    <citation type="submission" date="2021-05" db="EMBL/GenBank/DDBJ databases">
        <title>Comparative genomics of three Colletotrichum scovillei strains and genetic complementation revealed genes involved fungal growth and virulence on chili pepper.</title>
        <authorList>
            <person name="Hsieh D.-K."/>
            <person name="Chuang S.-C."/>
            <person name="Chen C.-Y."/>
            <person name="Chao Y.-T."/>
            <person name="Lu M.-Y.J."/>
            <person name="Lee M.-H."/>
            <person name="Shih M.-C."/>
        </authorList>
    </citation>
    <scope>NUCLEOTIDE SEQUENCE</scope>
    <source>
        <strain evidence="1">Coll-153</strain>
    </source>
</reference>
<gene>
    <name evidence="1" type="ORF">JMJ77_011306</name>
</gene>
<dbReference type="AlphaFoldDB" id="A0A9P7R3Q0"/>
<accession>A0A9P7R3Q0</accession>
<organism evidence="1 2">
    <name type="scientific">Colletotrichum scovillei</name>
    <dbReference type="NCBI Taxonomy" id="1209932"/>
    <lineage>
        <taxon>Eukaryota</taxon>
        <taxon>Fungi</taxon>
        <taxon>Dikarya</taxon>
        <taxon>Ascomycota</taxon>
        <taxon>Pezizomycotina</taxon>
        <taxon>Sordariomycetes</taxon>
        <taxon>Hypocreomycetidae</taxon>
        <taxon>Glomerellales</taxon>
        <taxon>Glomerellaceae</taxon>
        <taxon>Colletotrichum</taxon>
        <taxon>Colletotrichum acutatum species complex</taxon>
    </lineage>
</organism>
<evidence type="ECO:0000313" key="2">
    <source>
        <dbReference type="Proteomes" id="UP000699042"/>
    </source>
</evidence>
<dbReference type="Proteomes" id="UP000699042">
    <property type="component" value="Unassembled WGS sequence"/>
</dbReference>